<dbReference type="AlphaFoldDB" id="A0A2H3J1D4"/>
<evidence type="ECO:0000313" key="3">
    <source>
        <dbReference type="EMBL" id="PCH35781.1"/>
    </source>
</evidence>
<evidence type="ECO:0000256" key="2">
    <source>
        <dbReference type="SAM" id="MobiDB-lite"/>
    </source>
</evidence>
<dbReference type="STRING" id="742152.A0A2H3J1D4"/>
<feature type="coiled-coil region" evidence="1">
    <location>
        <begin position="118"/>
        <end position="145"/>
    </location>
</feature>
<feature type="region of interest" description="Disordered" evidence="2">
    <location>
        <begin position="900"/>
        <end position="938"/>
    </location>
</feature>
<protein>
    <submittedName>
        <fullName evidence="3">Uncharacterized protein</fullName>
    </submittedName>
</protein>
<reference evidence="3 4" key="1">
    <citation type="journal article" date="2012" name="Science">
        <title>The Paleozoic origin of enzymatic lignin decomposition reconstructed from 31 fungal genomes.</title>
        <authorList>
            <person name="Floudas D."/>
            <person name="Binder M."/>
            <person name="Riley R."/>
            <person name="Barry K."/>
            <person name="Blanchette R.A."/>
            <person name="Henrissat B."/>
            <person name="Martinez A.T."/>
            <person name="Otillar R."/>
            <person name="Spatafora J.W."/>
            <person name="Yadav J.S."/>
            <person name="Aerts A."/>
            <person name="Benoit I."/>
            <person name="Boyd A."/>
            <person name="Carlson A."/>
            <person name="Copeland A."/>
            <person name="Coutinho P.M."/>
            <person name="de Vries R.P."/>
            <person name="Ferreira P."/>
            <person name="Findley K."/>
            <person name="Foster B."/>
            <person name="Gaskell J."/>
            <person name="Glotzer D."/>
            <person name="Gorecki P."/>
            <person name="Heitman J."/>
            <person name="Hesse C."/>
            <person name="Hori C."/>
            <person name="Igarashi K."/>
            <person name="Jurgens J.A."/>
            <person name="Kallen N."/>
            <person name="Kersten P."/>
            <person name="Kohler A."/>
            <person name="Kuees U."/>
            <person name="Kumar T.K.A."/>
            <person name="Kuo A."/>
            <person name="LaButti K."/>
            <person name="Larrondo L.F."/>
            <person name="Lindquist E."/>
            <person name="Ling A."/>
            <person name="Lombard V."/>
            <person name="Lucas S."/>
            <person name="Lundell T."/>
            <person name="Martin R."/>
            <person name="McLaughlin D.J."/>
            <person name="Morgenstern I."/>
            <person name="Morin E."/>
            <person name="Murat C."/>
            <person name="Nagy L.G."/>
            <person name="Nolan M."/>
            <person name="Ohm R.A."/>
            <person name="Patyshakuliyeva A."/>
            <person name="Rokas A."/>
            <person name="Ruiz-Duenas F.J."/>
            <person name="Sabat G."/>
            <person name="Salamov A."/>
            <person name="Samejima M."/>
            <person name="Schmutz J."/>
            <person name="Slot J.C."/>
            <person name="St John F."/>
            <person name="Stenlid J."/>
            <person name="Sun H."/>
            <person name="Sun S."/>
            <person name="Syed K."/>
            <person name="Tsang A."/>
            <person name="Wiebenga A."/>
            <person name="Young D."/>
            <person name="Pisabarro A."/>
            <person name="Eastwood D.C."/>
            <person name="Martin F."/>
            <person name="Cullen D."/>
            <person name="Grigoriev I.V."/>
            <person name="Hibbett D.S."/>
        </authorList>
    </citation>
    <scope>NUCLEOTIDE SEQUENCE [LARGE SCALE GENOMIC DNA]</scope>
    <source>
        <strain evidence="3 4">MD-104</strain>
    </source>
</reference>
<keyword evidence="4" id="KW-1185">Reference proteome</keyword>
<evidence type="ECO:0000256" key="1">
    <source>
        <dbReference type="SAM" id="Coils"/>
    </source>
</evidence>
<dbReference type="EMBL" id="KB467854">
    <property type="protein sequence ID" value="PCH35781.1"/>
    <property type="molecule type" value="Genomic_DNA"/>
</dbReference>
<proteinExistence type="predicted"/>
<evidence type="ECO:0000313" key="4">
    <source>
        <dbReference type="Proteomes" id="UP000218811"/>
    </source>
</evidence>
<accession>A0A2H3J1D4</accession>
<organism evidence="3 4">
    <name type="scientific">Wolfiporia cocos (strain MD-104)</name>
    <name type="common">Brown rot fungus</name>
    <dbReference type="NCBI Taxonomy" id="742152"/>
    <lineage>
        <taxon>Eukaryota</taxon>
        <taxon>Fungi</taxon>
        <taxon>Dikarya</taxon>
        <taxon>Basidiomycota</taxon>
        <taxon>Agaricomycotina</taxon>
        <taxon>Agaricomycetes</taxon>
        <taxon>Polyporales</taxon>
        <taxon>Phaeolaceae</taxon>
        <taxon>Wolfiporia</taxon>
    </lineage>
</organism>
<gene>
    <name evidence="3" type="ORF">WOLCODRAFT_20162</name>
</gene>
<dbReference type="OMA" id="ATENRWH"/>
<dbReference type="Proteomes" id="UP000218811">
    <property type="component" value="Unassembled WGS sequence"/>
</dbReference>
<dbReference type="OrthoDB" id="3236156at2759"/>
<sequence length="938" mass="104534">MAPVKCSVAQKSQSMRNLAALCLGAVQTHGAAENQQRTCITTRSKGTCSDTSLELAKKVAEAAHLKYLVTQANATSWRLQLGLDSKDKTVSILENDISTLRDLLQAKKSARIASLHRLAEMCTDLQKCQKRIRRLQLDKTKLRNLLQGDIFVLEHTISLERQRSQQQASGLLEKISTLTSALKKCQSDLEQSRVLTATHYSRLRALEKKSKRAKLARDCSRHSLKKVSVWSPTRSGIFTPTARWLARRLLKAGCVGDKVDYAIKACATVFGVHVTRGISRRTAGESTDGTTHHKITYEARHITLSAPSYELGVDDTDPSTWTYQTRFAEVAPALDHTAQRQFHGSQIIAEKIASTYCNSPLAAHDRQTMDAQDWMRKQVMQNMDHAADGKKKFRISPDTRHKIAIDLLEYRLGCAVFDKLPSALQRLFDMFLFGGCCGHKDLNAFKYGVLAMHTSWDSLDLPPPTLLANKANDSAIRLADTVDCAAVQHAVESSSCGGIKLASLAGALFCHKNDDTGYQDRHRLFMSIRKQEIHGDATFKRFPDTSNTRYQSHSYAAAEIATYLELYIELMEEICDAKSKPGANHLESNVAKGLRDPSTLAELAAMALYGVSVSWPYLRQVHGDGTKLINLLDLTGLHRRLPEFCNHIAMHPDLILNPDAPLDLITLDGQPFSDWRLIAAIQTHAPDIPGLLPMITAMFSGAAQGWVQFTSEFALGGPFDSLTPEERALVFIPSTNDTNEGALGSWWVHVRSHPNSTATTFSSQERLERNKTENFITKCCSEDDQRYVMQVARELDSSGENAHFRKELMDNQCKRATENRWHQEETQRKKEAELQRLHDVGLVTDCDAINKMTVVQLKDQIEIHRKLFTDHILAAVTLNSLPTRAHKLYAVHAAVTRNPSIPADHISNTGNQPTSDDFMPVDNPESQVLPDDLDSIGG</sequence>
<name>A0A2H3J1D4_WOLCO</name>
<feature type="compositionally biased region" description="Polar residues" evidence="2">
    <location>
        <begin position="906"/>
        <end position="915"/>
    </location>
</feature>
<keyword evidence="1" id="KW-0175">Coiled coil</keyword>